<reference evidence="2" key="2">
    <citation type="submission" date="2015-01" db="EMBL/GenBank/DDBJ databases">
        <title>Evolutionary Origins and Diversification of the Mycorrhizal Mutualists.</title>
        <authorList>
            <consortium name="DOE Joint Genome Institute"/>
            <consortium name="Mycorrhizal Genomics Consortium"/>
            <person name="Kohler A."/>
            <person name="Kuo A."/>
            <person name="Nagy L.G."/>
            <person name="Floudas D."/>
            <person name="Copeland A."/>
            <person name="Barry K.W."/>
            <person name="Cichocki N."/>
            <person name="Veneault-Fourrey C."/>
            <person name="LaButti K."/>
            <person name="Lindquist E.A."/>
            <person name="Lipzen A."/>
            <person name="Lundell T."/>
            <person name="Morin E."/>
            <person name="Murat C."/>
            <person name="Riley R."/>
            <person name="Ohm R."/>
            <person name="Sun H."/>
            <person name="Tunlid A."/>
            <person name="Henrissat B."/>
            <person name="Grigoriev I.V."/>
            <person name="Hibbett D.S."/>
            <person name="Martin F."/>
        </authorList>
    </citation>
    <scope>NUCLEOTIDE SEQUENCE [LARGE SCALE GENOMIC DNA]</scope>
    <source>
        <strain evidence="2">Ve08.2h10</strain>
    </source>
</reference>
<dbReference type="HOGENOM" id="CLU_1806820_0_0_1"/>
<evidence type="ECO:0000313" key="1">
    <source>
        <dbReference type="EMBL" id="KIK94099.1"/>
    </source>
</evidence>
<gene>
    <name evidence="1" type="ORF">PAXRUDRAFT_828344</name>
</gene>
<dbReference type="AlphaFoldDB" id="A0A0D0E1E6"/>
<organism evidence="1 2">
    <name type="scientific">Paxillus rubicundulus Ve08.2h10</name>
    <dbReference type="NCBI Taxonomy" id="930991"/>
    <lineage>
        <taxon>Eukaryota</taxon>
        <taxon>Fungi</taxon>
        <taxon>Dikarya</taxon>
        <taxon>Basidiomycota</taxon>
        <taxon>Agaricomycotina</taxon>
        <taxon>Agaricomycetes</taxon>
        <taxon>Agaricomycetidae</taxon>
        <taxon>Boletales</taxon>
        <taxon>Paxilineae</taxon>
        <taxon>Paxillaceae</taxon>
        <taxon>Paxillus</taxon>
    </lineage>
</organism>
<evidence type="ECO:0000313" key="2">
    <source>
        <dbReference type="Proteomes" id="UP000054538"/>
    </source>
</evidence>
<dbReference type="EMBL" id="KN825130">
    <property type="protein sequence ID" value="KIK94099.1"/>
    <property type="molecule type" value="Genomic_DNA"/>
</dbReference>
<accession>A0A0D0E1E6</accession>
<keyword evidence="2" id="KW-1185">Reference proteome</keyword>
<proteinExistence type="predicted"/>
<dbReference type="InParanoid" id="A0A0D0E1E6"/>
<sequence>MVCTSLICTRDQPSSRSWLKLAPPFKGSLVPGGGRATRWADSDARCAMPQWQVRDEVVLNAPADSAKLLRSEWCSRIGWHFPACYICTRIRSGILRSSPGSALGLPWTNPEAHISRFRDRNDISRWSAVSFHFTVDESSVLPV</sequence>
<name>A0A0D0E1E6_9AGAM</name>
<dbReference type="Proteomes" id="UP000054538">
    <property type="component" value="Unassembled WGS sequence"/>
</dbReference>
<protein>
    <submittedName>
        <fullName evidence="1">Uncharacterized protein</fullName>
    </submittedName>
</protein>
<reference evidence="1 2" key="1">
    <citation type="submission" date="2014-04" db="EMBL/GenBank/DDBJ databases">
        <authorList>
            <consortium name="DOE Joint Genome Institute"/>
            <person name="Kuo A."/>
            <person name="Kohler A."/>
            <person name="Jargeat P."/>
            <person name="Nagy L.G."/>
            <person name="Floudas D."/>
            <person name="Copeland A."/>
            <person name="Barry K.W."/>
            <person name="Cichocki N."/>
            <person name="Veneault-Fourrey C."/>
            <person name="LaButti K."/>
            <person name="Lindquist E.A."/>
            <person name="Lipzen A."/>
            <person name="Lundell T."/>
            <person name="Morin E."/>
            <person name="Murat C."/>
            <person name="Sun H."/>
            <person name="Tunlid A."/>
            <person name="Henrissat B."/>
            <person name="Grigoriev I.V."/>
            <person name="Hibbett D.S."/>
            <person name="Martin F."/>
            <person name="Nordberg H.P."/>
            <person name="Cantor M.N."/>
            <person name="Hua S.X."/>
        </authorList>
    </citation>
    <scope>NUCLEOTIDE SEQUENCE [LARGE SCALE GENOMIC DNA]</scope>
    <source>
        <strain evidence="1 2">Ve08.2h10</strain>
    </source>
</reference>